<protein>
    <submittedName>
        <fullName evidence="2">Uncharacterized protein</fullName>
    </submittedName>
</protein>
<dbReference type="EMBL" id="NESQ01000107">
    <property type="protein sequence ID" value="PUU78782.1"/>
    <property type="molecule type" value="Genomic_DNA"/>
</dbReference>
<proteinExistence type="predicted"/>
<evidence type="ECO:0000313" key="3">
    <source>
        <dbReference type="Proteomes" id="UP000244722"/>
    </source>
</evidence>
<feature type="region of interest" description="Disordered" evidence="1">
    <location>
        <begin position="39"/>
        <end position="149"/>
    </location>
</feature>
<comment type="caution">
    <text evidence="2">The sequence shown here is derived from an EMBL/GenBank/DDBJ whole genome shotgun (WGS) entry which is preliminary data.</text>
</comment>
<evidence type="ECO:0000313" key="2">
    <source>
        <dbReference type="EMBL" id="PUU78782.1"/>
    </source>
</evidence>
<feature type="compositionally biased region" description="Basic and acidic residues" evidence="1">
    <location>
        <begin position="99"/>
        <end position="116"/>
    </location>
</feature>
<reference evidence="2 3" key="1">
    <citation type="submission" date="2017-04" db="EMBL/GenBank/DDBJ databases">
        <title>Draft genome sequence of Tuber borchii Vittad., a whitish edible truffle.</title>
        <authorList>
            <consortium name="DOE Joint Genome Institute"/>
            <person name="Murat C."/>
            <person name="Kuo A."/>
            <person name="Barry K.W."/>
            <person name="Clum A."/>
            <person name="Dockter R.B."/>
            <person name="Fauchery L."/>
            <person name="Iotti M."/>
            <person name="Kohler A."/>
            <person name="Labutti K."/>
            <person name="Lindquist E.A."/>
            <person name="Lipzen A."/>
            <person name="Ohm R.A."/>
            <person name="Wang M."/>
            <person name="Grigoriev I.V."/>
            <person name="Zambonelli A."/>
            <person name="Martin F.M."/>
        </authorList>
    </citation>
    <scope>NUCLEOTIDE SEQUENCE [LARGE SCALE GENOMIC DNA]</scope>
    <source>
        <strain evidence="2 3">Tbo3840</strain>
    </source>
</reference>
<dbReference type="OrthoDB" id="439808at2759"/>
<sequence length="300" mass="33050">MPTPADSAHLFVKNFDEDIISDPDELKKLLELYGPRLKLHFGGKDGFRSDGKEYDRGNPDSTYARSSDNGEDGSTEGTEKEEQVGSIEKEPLSPPLEETPNRPEDGLDQDAIRESPEVSQIDEGSEQEQDTTSGTGWRGSTELAGMSNNANYGIEVTEVQEEEVETETTYGDNIATYAEPALPPIHDRFLDALSGQIKEEMLQSESTQLDAPGEILRPSNSATTIALQDRTMAVVAMDYNITIIASHPFSFMQLEEPRLTLGVGEDKSNARMPVLWFWLSELGFMMLLSPSAPMGARPVD</sequence>
<evidence type="ECO:0000256" key="1">
    <source>
        <dbReference type="SAM" id="MobiDB-lite"/>
    </source>
</evidence>
<name>A0A2T6ZTF9_TUBBO</name>
<organism evidence="2 3">
    <name type="scientific">Tuber borchii</name>
    <name type="common">White truffle</name>
    <dbReference type="NCBI Taxonomy" id="42251"/>
    <lineage>
        <taxon>Eukaryota</taxon>
        <taxon>Fungi</taxon>
        <taxon>Dikarya</taxon>
        <taxon>Ascomycota</taxon>
        <taxon>Pezizomycotina</taxon>
        <taxon>Pezizomycetes</taxon>
        <taxon>Pezizales</taxon>
        <taxon>Tuberaceae</taxon>
        <taxon>Tuber</taxon>
    </lineage>
</organism>
<accession>A0A2T6ZTF9</accession>
<keyword evidence="3" id="KW-1185">Reference proteome</keyword>
<dbReference type="STRING" id="42251.A0A2T6ZTF9"/>
<feature type="compositionally biased region" description="Basic and acidic residues" evidence="1">
    <location>
        <begin position="77"/>
        <end position="91"/>
    </location>
</feature>
<dbReference type="Proteomes" id="UP000244722">
    <property type="component" value="Unassembled WGS sequence"/>
</dbReference>
<gene>
    <name evidence="2" type="ORF">B9Z19DRAFT_1064795</name>
</gene>
<dbReference type="AlphaFoldDB" id="A0A2T6ZTF9"/>
<feature type="compositionally biased region" description="Basic and acidic residues" evidence="1">
    <location>
        <begin position="42"/>
        <end position="58"/>
    </location>
</feature>